<proteinExistence type="inferred from homology"/>
<dbReference type="InterPro" id="IPR001173">
    <property type="entry name" value="Glyco_trans_2-like"/>
</dbReference>
<dbReference type="RefSeq" id="WP_110998366.1">
    <property type="nucleotide sequence ID" value="NZ_QKTW01000011.1"/>
</dbReference>
<accession>A0A2W2AMU1</accession>
<dbReference type="AlphaFoldDB" id="A0A2W2AMU1"/>
<sequence length="274" mass="31680">MNRLSVVIITKNEEKNLGRCLHSVKNIADEIIVFDSNSTDDTLMIAKSFGAKVYTHPFEGYVKQKNLANDKASHEWVLSLDADEALSPELEASILAVKKAPAHNAYELKRLTNYCGTWIKHCGWYPDRKIRLFRKGHGAWMGDQIHEHWDLFENAGTMGQLNGDLLHYSYYSFSDHIKQIEKFTEIAARAAVAKGKDCSLIKLWLGPKWRFFTDYVVRLGFLDGYAGYMVCKYSAWASFAKYSKMRQYARLKRVREKVEKNAATYNYQPYGQYR</sequence>
<reference evidence="3 4" key="1">
    <citation type="submission" date="2018-06" db="EMBL/GenBank/DDBJ databases">
        <title>Mucibacter soli gen. nov., sp. nov., a new member of the family Chitinophagaceae producing mucin.</title>
        <authorList>
            <person name="Kim M.-K."/>
            <person name="Park S."/>
            <person name="Kim T.-S."/>
            <person name="Joung Y."/>
            <person name="Han J.-H."/>
            <person name="Kim S.B."/>
        </authorList>
    </citation>
    <scope>NUCLEOTIDE SEQUENCE [LARGE SCALE GENOMIC DNA]</scope>
    <source>
        <strain evidence="3 4">R1-15</strain>
    </source>
</reference>
<dbReference type="EMBL" id="QKTW01000011">
    <property type="protein sequence ID" value="PZF73640.1"/>
    <property type="molecule type" value="Genomic_DNA"/>
</dbReference>
<comment type="caution">
    <text evidence="3">The sequence shown here is derived from an EMBL/GenBank/DDBJ whole genome shotgun (WGS) entry which is preliminary data.</text>
</comment>
<dbReference type="Proteomes" id="UP000248745">
    <property type="component" value="Unassembled WGS sequence"/>
</dbReference>
<feature type="domain" description="Glycosyltransferase 2-like" evidence="2">
    <location>
        <begin position="5"/>
        <end position="104"/>
    </location>
</feature>
<evidence type="ECO:0000259" key="2">
    <source>
        <dbReference type="Pfam" id="PF00535"/>
    </source>
</evidence>
<comment type="similarity">
    <text evidence="1">Belongs to the glycosyltransferase 2 family. WaaE/KdtX subfamily.</text>
</comment>
<dbReference type="PANTHER" id="PTHR43630">
    <property type="entry name" value="POLY-BETA-1,6-N-ACETYL-D-GLUCOSAMINE SYNTHASE"/>
    <property type="match status" value="1"/>
</dbReference>
<dbReference type="SUPFAM" id="SSF53448">
    <property type="entry name" value="Nucleotide-diphospho-sugar transferases"/>
    <property type="match status" value="1"/>
</dbReference>
<gene>
    <name evidence="3" type="ORF">DN068_07880</name>
</gene>
<dbReference type="PANTHER" id="PTHR43630:SF2">
    <property type="entry name" value="GLYCOSYLTRANSFERASE"/>
    <property type="match status" value="1"/>
</dbReference>
<evidence type="ECO:0000313" key="3">
    <source>
        <dbReference type="EMBL" id="PZF73640.1"/>
    </source>
</evidence>
<keyword evidence="4" id="KW-1185">Reference proteome</keyword>
<dbReference type="OrthoDB" id="9815923at2"/>
<dbReference type="GO" id="GO:0016740">
    <property type="term" value="F:transferase activity"/>
    <property type="evidence" value="ECO:0007669"/>
    <property type="project" value="UniProtKB-KW"/>
</dbReference>
<keyword evidence="3" id="KW-0808">Transferase</keyword>
<evidence type="ECO:0000256" key="1">
    <source>
        <dbReference type="ARBA" id="ARBA00038494"/>
    </source>
</evidence>
<dbReference type="Pfam" id="PF00535">
    <property type="entry name" value="Glycos_transf_2"/>
    <property type="match status" value="1"/>
</dbReference>
<protein>
    <submittedName>
        <fullName evidence="3">Glycosyltransferase family 2 protein</fullName>
    </submittedName>
</protein>
<evidence type="ECO:0000313" key="4">
    <source>
        <dbReference type="Proteomes" id="UP000248745"/>
    </source>
</evidence>
<dbReference type="Gene3D" id="3.90.550.10">
    <property type="entry name" value="Spore Coat Polysaccharide Biosynthesis Protein SpsA, Chain A"/>
    <property type="match status" value="1"/>
</dbReference>
<name>A0A2W2AMU1_9BACT</name>
<organism evidence="3 4">
    <name type="scientific">Taibaiella soli</name>
    <dbReference type="NCBI Taxonomy" id="1649169"/>
    <lineage>
        <taxon>Bacteria</taxon>
        <taxon>Pseudomonadati</taxon>
        <taxon>Bacteroidota</taxon>
        <taxon>Chitinophagia</taxon>
        <taxon>Chitinophagales</taxon>
        <taxon>Chitinophagaceae</taxon>
        <taxon>Taibaiella</taxon>
    </lineage>
</organism>
<dbReference type="InterPro" id="IPR029044">
    <property type="entry name" value="Nucleotide-diphossugar_trans"/>
</dbReference>
<dbReference type="CDD" id="cd02511">
    <property type="entry name" value="Beta4Glucosyltransferase"/>
    <property type="match status" value="1"/>
</dbReference>